<feature type="compositionally biased region" description="Low complexity" evidence="1">
    <location>
        <begin position="356"/>
        <end position="369"/>
    </location>
</feature>
<keyword evidence="2" id="KW-0732">Signal</keyword>
<dbReference type="Proteomes" id="UP000758603">
    <property type="component" value="Unassembled WGS sequence"/>
</dbReference>
<keyword evidence="4" id="KW-1185">Reference proteome</keyword>
<comment type="caution">
    <text evidence="3">The sequence shown here is derived from an EMBL/GenBank/DDBJ whole genome shotgun (WGS) entry which is preliminary data.</text>
</comment>
<sequence>MILIDRTLLCVAALLLYGVEKTSAAPPWGRFERRLFNGNQTISTAAASSDASRDATQPSSVLLSSSILASETSSYTASDALTAQLSIASFLPGTTPTSSSTQQLYTLHGLETITTASRPSRPTTITLGSLTTTTPTPVQASSGLSSMVSEDISNSGSVSSSSDWTTTLAGSYANTTSNAAQSSVSTSNSSVSDSGWNSTTITITNLTIITGDVPPPTITTYDPQTRSVIVSDEPTTDACDVTTNSNTVTVWSTIYTTTITWTLPPEQYTPPFPTTTSTPVFCSQTSARLSVSVCDGSDCTQYTYPGDATTTSDDGHRHVNPTATAVTTTFSGGSADKLPTITFWTTDKNPAVVYSTETPPDYGDPGTTPIQDHHTPNSGNYPTSIPQYEKPTPSSSANSGGSNGGSNSSGNSGNGGSEGNGSGNNAGSGGSGGGNTAGGSGNGGGDSDGSGSNNGGENTVGGGGNGGGNTAKGEDGGGITQPVSEATRQLPTTATAVTVIIQTEKVIINDRTFTNNPRSATSTVVVGTDTFVINPSQVIGAGATVVRPVIGGIFIPTKTTTTVAGIEVVYTAIINSAVSVRSRIAVATIDGTTFTINTTPSTVVVKGQTITLGPSGIVFATQTIPVVTSVGATESAVLGGEMITAIGNSIVVIEGTTFSYGPGMSPITEVINGDTILIGPSGISVHGITLGGITAATTATTYEIVGGATITQIGGGAVVIDGTTYSIGASATSAITTVIDGQTLTIGPSGVAASSYTFAQPYVTSTVIEPGSTASVAVSTKIADSYGTTLRPEWDVRVVGICIAIGVGFLGGLLL</sequence>
<gene>
    <name evidence="3" type="ORF">BKA67DRAFT_652790</name>
</gene>
<feature type="compositionally biased region" description="Low complexity" evidence="1">
    <location>
        <begin position="122"/>
        <end position="137"/>
    </location>
</feature>
<dbReference type="AlphaFoldDB" id="A0A9P9A1I3"/>
<evidence type="ECO:0000256" key="1">
    <source>
        <dbReference type="SAM" id="MobiDB-lite"/>
    </source>
</evidence>
<dbReference type="RefSeq" id="XP_045963697.1">
    <property type="nucleotide sequence ID" value="XM_046106227.1"/>
</dbReference>
<feature type="compositionally biased region" description="Low complexity" evidence="1">
    <location>
        <begin position="394"/>
        <end position="411"/>
    </location>
</feature>
<dbReference type="EMBL" id="JAGPXC010000001">
    <property type="protein sequence ID" value="KAH6659566.1"/>
    <property type="molecule type" value="Genomic_DNA"/>
</dbReference>
<organism evidence="3 4">
    <name type="scientific">Truncatella angustata</name>
    <dbReference type="NCBI Taxonomy" id="152316"/>
    <lineage>
        <taxon>Eukaryota</taxon>
        <taxon>Fungi</taxon>
        <taxon>Dikarya</taxon>
        <taxon>Ascomycota</taxon>
        <taxon>Pezizomycotina</taxon>
        <taxon>Sordariomycetes</taxon>
        <taxon>Xylariomycetidae</taxon>
        <taxon>Amphisphaeriales</taxon>
        <taxon>Sporocadaceae</taxon>
        <taxon>Truncatella</taxon>
    </lineage>
</organism>
<feature type="region of interest" description="Disordered" evidence="1">
    <location>
        <begin position="352"/>
        <end position="490"/>
    </location>
</feature>
<feature type="compositionally biased region" description="Polar residues" evidence="1">
    <location>
        <begin position="481"/>
        <end position="490"/>
    </location>
</feature>
<reference evidence="3" key="1">
    <citation type="journal article" date="2021" name="Nat. Commun.">
        <title>Genetic determinants of endophytism in the Arabidopsis root mycobiome.</title>
        <authorList>
            <person name="Mesny F."/>
            <person name="Miyauchi S."/>
            <person name="Thiergart T."/>
            <person name="Pickel B."/>
            <person name="Atanasova L."/>
            <person name="Karlsson M."/>
            <person name="Huettel B."/>
            <person name="Barry K.W."/>
            <person name="Haridas S."/>
            <person name="Chen C."/>
            <person name="Bauer D."/>
            <person name="Andreopoulos W."/>
            <person name="Pangilinan J."/>
            <person name="LaButti K."/>
            <person name="Riley R."/>
            <person name="Lipzen A."/>
            <person name="Clum A."/>
            <person name="Drula E."/>
            <person name="Henrissat B."/>
            <person name="Kohler A."/>
            <person name="Grigoriev I.V."/>
            <person name="Martin F.M."/>
            <person name="Hacquard S."/>
        </authorList>
    </citation>
    <scope>NUCLEOTIDE SEQUENCE</scope>
    <source>
        <strain evidence="3">MPI-SDFR-AT-0073</strain>
    </source>
</reference>
<dbReference type="OrthoDB" id="5420777at2759"/>
<feature type="chain" id="PRO_5040497129" evidence="2">
    <location>
        <begin position="25"/>
        <end position="815"/>
    </location>
</feature>
<name>A0A9P9A1I3_9PEZI</name>
<evidence type="ECO:0000313" key="4">
    <source>
        <dbReference type="Proteomes" id="UP000758603"/>
    </source>
</evidence>
<proteinExistence type="predicted"/>
<dbReference type="GeneID" id="70135118"/>
<feature type="signal peptide" evidence="2">
    <location>
        <begin position="1"/>
        <end position="24"/>
    </location>
</feature>
<feature type="compositionally biased region" description="Gly residues" evidence="1">
    <location>
        <begin position="412"/>
        <end position="470"/>
    </location>
</feature>
<feature type="compositionally biased region" description="Polar residues" evidence="1">
    <location>
        <begin position="376"/>
        <end position="386"/>
    </location>
</feature>
<evidence type="ECO:0000313" key="3">
    <source>
        <dbReference type="EMBL" id="KAH6659566.1"/>
    </source>
</evidence>
<feature type="region of interest" description="Disordered" evidence="1">
    <location>
        <begin position="117"/>
        <end position="144"/>
    </location>
</feature>
<feature type="region of interest" description="Disordered" evidence="1">
    <location>
        <begin position="176"/>
        <end position="195"/>
    </location>
</feature>
<protein>
    <submittedName>
        <fullName evidence="3">Uncharacterized protein</fullName>
    </submittedName>
</protein>
<evidence type="ECO:0000256" key="2">
    <source>
        <dbReference type="SAM" id="SignalP"/>
    </source>
</evidence>
<accession>A0A9P9A1I3</accession>